<name>A0A239E264_9SPHN</name>
<dbReference type="Proteomes" id="UP000198339">
    <property type="component" value="Unassembled WGS sequence"/>
</dbReference>
<keyword evidence="1" id="KW-0472">Membrane</keyword>
<keyword evidence="1" id="KW-1133">Transmembrane helix</keyword>
<evidence type="ECO:0000256" key="1">
    <source>
        <dbReference type="SAM" id="Phobius"/>
    </source>
</evidence>
<dbReference type="OrthoDB" id="9850015at2"/>
<feature type="transmembrane region" description="Helical" evidence="1">
    <location>
        <begin position="174"/>
        <end position="197"/>
    </location>
</feature>
<keyword evidence="1" id="KW-0812">Transmembrane</keyword>
<reference evidence="2 3" key="1">
    <citation type="submission" date="2017-06" db="EMBL/GenBank/DDBJ databases">
        <authorList>
            <person name="Kim H.J."/>
            <person name="Triplett B.A."/>
        </authorList>
    </citation>
    <scope>NUCLEOTIDE SEQUENCE [LARGE SCALE GENOMIC DNA]</scope>
    <source>
        <strain evidence="2 3">DS15</strain>
    </source>
</reference>
<proteinExistence type="predicted"/>
<dbReference type="EMBL" id="FZPA01000001">
    <property type="protein sequence ID" value="SNS38825.1"/>
    <property type="molecule type" value="Genomic_DNA"/>
</dbReference>
<dbReference type="AlphaFoldDB" id="A0A239E264"/>
<evidence type="ECO:0000313" key="3">
    <source>
        <dbReference type="Proteomes" id="UP000198339"/>
    </source>
</evidence>
<dbReference type="RefSeq" id="WP_089214427.1">
    <property type="nucleotide sequence ID" value="NZ_FZPA01000001.1"/>
</dbReference>
<evidence type="ECO:0000313" key="2">
    <source>
        <dbReference type="EMBL" id="SNS38825.1"/>
    </source>
</evidence>
<sequence>MNQVEIARAKLLIALFVDSHRPDKRSLSREQIESEYFTRLDTPLFNSLVTEFRRSGLVKAYPDRATYFVRLRTDAHATALNHILNSLDAKTFDVNWQGQRIGTDADAELANELLAAIPDGWLLMTYEKNDPIAPKTPSAPSQVTAGGDFIWVGGDVHQSSIAGRPHDSDGWTRASTLFTGLGVIVAIVAIGAAWYFWAYRP</sequence>
<gene>
    <name evidence="2" type="ORF">SAMN06295955_101564</name>
</gene>
<keyword evidence="3" id="KW-1185">Reference proteome</keyword>
<protein>
    <submittedName>
        <fullName evidence="2">Uncharacterized protein</fullName>
    </submittedName>
</protein>
<organism evidence="2 3">
    <name type="scientific">Sphingopyxis indica</name>
    <dbReference type="NCBI Taxonomy" id="436663"/>
    <lineage>
        <taxon>Bacteria</taxon>
        <taxon>Pseudomonadati</taxon>
        <taxon>Pseudomonadota</taxon>
        <taxon>Alphaproteobacteria</taxon>
        <taxon>Sphingomonadales</taxon>
        <taxon>Sphingomonadaceae</taxon>
        <taxon>Sphingopyxis</taxon>
    </lineage>
</organism>
<accession>A0A239E264</accession>